<reference evidence="2 4" key="1">
    <citation type="submission" date="2015-01" db="EMBL/GenBank/DDBJ databases">
        <title>Genome of Flavobacterium hibernum DSM 12611.</title>
        <authorList>
            <person name="Stropko S.J."/>
            <person name="Pipes S.E."/>
            <person name="Newman J.D."/>
        </authorList>
    </citation>
    <scope>NUCLEOTIDE SEQUENCE [LARGE SCALE GENOMIC DNA]</scope>
    <source>
        <strain evidence="2 4">DSM 12611</strain>
    </source>
</reference>
<dbReference type="EMBL" id="JPRK01000011">
    <property type="protein sequence ID" value="KIO52188.1"/>
    <property type="molecule type" value="Genomic_DNA"/>
</dbReference>
<dbReference type="EMBL" id="MUGX01000013">
    <property type="protein sequence ID" value="OXA87034.1"/>
    <property type="molecule type" value="Genomic_DNA"/>
</dbReference>
<dbReference type="Proteomes" id="UP000032061">
    <property type="component" value="Unassembled WGS sequence"/>
</dbReference>
<evidence type="ECO:0000313" key="5">
    <source>
        <dbReference type="Proteomes" id="UP000198302"/>
    </source>
</evidence>
<evidence type="ECO:0000313" key="2">
    <source>
        <dbReference type="EMBL" id="KIO52188.1"/>
    </source>
</evidence>
<comment type="caution">
    <text evidence="2">The sequence shown here is derived from an EMBL/GenBank/DDBJ whole genome shotgun (WGS) entry which is preliminary data.</text>
</comment>
<organism evidence="2 4">
    <name type="scientific">Flavobacterium hibernum</name>
    <dbReference type="NCBI Taxonomy" id="37752"/>
    <lineage>
        <taxon>Bacteria</taxon>
        <taxon>Pseudomonadati</taxon>
        <taxon>Bacteroidota</taxon>
        <taxon>Flavobacteriia</taxon>
        <taxon>Flavobacteriales</taxon>
        <taxon>Flavobacteriaceae</taxon>
        <taxon>Flavobacterium</taxon>
    </lineage>
</organism>
<protein>
    <recommendedName>
        <fullName evidence="6">Lipoprotein</fullName>
    </recommendedName>
</protein>
<feature type="chain" id="PRO_5002209462" description="Lipoprotein" evidence="1">
    <location>
        <begin position="32"/>
        <end position="174"/>
    </location>
</feature>
<dbReference type="Proteomes" id="UP000198302">
    <property type="component" value="Unassembled WGS sequence"/>
</dbReference>
<evidence type="ECO:0000313" key="3">
    <source>
        <dbReference type="EMBL" id="OXA87034.1"/>
    </source>
</evidence>
<evidence type="ECO:0000313" key="4">
    <source>
        <dbReference type="Proteomes" id="UP000032061"/>
    </source>
</evidence>
<reference evidence="3 5" key="2">
    <citation type="submission" date="2016-11" db="EMBL/GenBank/DDBJ databases">
        <title>Whole genomes of Flavobacteriaceae.</title>
        <authorList>
            <person name="Stine C."/>
            <person name="Li C."/>
            <person name="Tadesse D."/>
        </authorList>
    </citation>
    <scope>NUCLEOTIDE SEQUENCE [LARGE SCALE GENOMIC DNA]</scope>
    <source>
        <strain evidence="3 5">ATCC 51468</strain>
    </source>
</reference>
<proteinExistence type="predicted"/>
<sequence length="174" mass="19699">MVYIFIYLTKKIMRKFTLFFLLVLGFLTSCSSDSDNRTDLYSSIVIDGFSFEPTKGVYFSQKASFDSQKSVRFLVTNEKKSENLYIDLSFPSTQKNLTGIYSFGPGSANELLGFCELVTPKTRYYIGGNSIKVTDLGNNNFKFEFMGTQVLDVVKNYQVNFAGGLEGKFELQVK</sequence>
<evidence type="ECO:0008006" key="6">
    <source>
        <dbReference type="Google" id="ProtNLM"/>
    </source>
</evidence>
<dbReference type="AlphaFoldDB" id="A0A0D0ETY8"/>
<accession>A0A0D0ETY8</accession>
<gene>
    <name evidence="3" type="ORF">B0A73_12015</name>
    <name evidence="2" type="ORF">IW18_13765</name>
</gene>
<keyword evidence="5" id="KW-1185">Reference proteome</keyword>
<keyword evidence="1" id="KW-0732">Signal</keyword>
<name>A0A0D0ETY8_9FLAO</name>
<evidence type="ECO:0000256" key="1">
    <source>
        <dbReference type="SAM" id="SignalP"/>
    </source>
</evidence>
<feature type="signal peptide" evidence="1">
    <location>
        <begin position="1"/>
        <end position="31"/>
    </location>
</feature>